<evidence type="ECO:0000313" key="2">
    <source>
        <dbReference type="Proteomes" id="UP000604046"/>
    </source>
</evidence>
<sequence>MTCCFGPGTVSVAQTLSSTRSLSTDHFLGTSSPLSMTANFSRSSKWRRTKTSIHVDWKRHLFATSAAQER</sequence>
<accession>A0A812SIG8</accession>
<comment type="caution">
    <text evidence="1">The sequence shown here is derived from an EMBL/GenBank/DDBJ whole genome shotgun (WGS) entry which is preliminary data.</text>
</comment>
<protein>
    <submittedName>
        <fullName evidence="1">Uncharacterized protein</fullName>
    </submittedName>
</protein>
<reference evidence="1" key="1">
    <citation type="submission" date="2021-02" db="EMBL/GenBank/DDBJ databases">
        <authorList>
            <person name="Dougan E. K."/>
            <person name="Rhodes N."/>
            <person name="Thang M."/>
            <person name="Chan C."/>
        </authorList>
    </citation>
    <scope>NUCLEOTIDE SEQUENCE</scope>
</reference>
<dbReference type="EMBL" id="CAJNDS010002462">
    <property type="protein sequence ID" value="CAE7486647.1"/>
    <property type="molecule type" value="Genomic_DNA"/>
</dbReference>
<dbReference type="AlphaFoldDB" id="A0A812SIG8"/>
<evidence type="ECO:0000313" key="1">
    <source>
        <dbReference type="EMBL" id="CAE7486647.1"/>
    </source>
</evidence>
<name>A0A812SIG8_9DINO</name>
<keyword evidence="2" id="KW-1185">Reference proteome</keyword>
<proteinExistence type="predicted"/>
<organism evidence="1 2">
    <name type="scientific">Symbiodinium natans</name>
    <dbReference type="NCBI Taxonomy" id="878477"/>
    <lineage>
        <taxon>Eukaryota</taxon>
        <taxon>Sar</taxon>
        <taxon>Alveolata</taxon>
        <taxon>Dinophyceae</taxon>
        <taxon>Suessiales</taxon>
        <taxon>Symbiodiniaceae</taxon>
        <taxon>Symbiodinium</taxon>
    </lineage>
</organism>
<gene>
    <name evidence="1" type="ORF">SNAT2548_LOCUS27296</name>
</gene>
<dbReference type="Proteomes" id="UP000604046">
    <property type="component" value="Unassembled WGS sequence"/>
</dbReference>